<dbReference type="RefSeq" id="WP_230366071.1">
    <property type="nucleotide sequence ID" value="NZ_JAJALK010000004.1"/>
</dbReference>
<organism evidence="1 2">
    <name type="scientific">Methylobacterium brachiatum</name>
    <dbReference type="NCBI Taxonomy" id="269660"/>
    <lineage>
        <taxon>Bacteria</taxon>
        <taxon>Pseudomonadati</taxon>
        <taxon>Pseudomonadota</taxon>
        <taxon>Alphaproteobacteria</taxon>
        <taxon>Hyphomicrobiales</taxon>
        <taxon>Methylobacteriaceae</taxon>
        <taxon>Methylobacterium</taxon>
    </lineage>
</organism>
<evidence type="ECO:0000313" key="2">
    <source>
        <dbReference type="Proteomes" id="UP001223420"/>
    </source>
</evidence>
<protein>
    <submittedName>
        <fullName evidence="1">Uncharacterized protein</fullName>
    </submittedName>
</protein>
<name>A0AAJ1WWI3_9HYPH</name>
<sequence length="157" mass="17408">MSEQYDLAAWRHQGTADHLLKNSEFDDAGYHYGIVGENALKHAMRSSGIEAYFLANPPQQRNGRRRSGDPLRGTPLRGHFPSLQALAIQAQQVVSLYATGRVAAALQTEIGSAAFNTRFQSWSIDIRYASTTCTPVTQAVCDTWKKDAEDLILRLVI</sequence>
<gene>
    <name evidence="1" type="ORF">QO001_002181</name>
</gene>
<reference evidence="1" key="1">
    <citation type="submission" date="2023-07" db="EMBL/GenBank/DDBJ databases">
        <title>Genomic Encyclopedia of Type Strains, Phase IV (KMG-IV): sequencing the most valuable type-strain genomes for metagenomic binning, comparative biology and taxonomic classification.</title>
        <authorList>
            <person name="Goeker M."/>
        </authorList>
    </citation>
    <scope>NUCLEOTIDE SEQUENCE</scope>
    <source>
        <strain evidence="1">DSM 19569</strain>
    </source>
</reference>
<dbReference type="AlphaFoldDB" id="A0AAJ1WWI3"/>
<proteinExistence type="predicted"/>
<dbReference type="EMBL" id="JAUSWL010000003">
    <property type="protein sequence ID" value="MDQ0543255.1"/>
    <property type="molecule type" value="Genomic_DNA"/>
</dbReference>
<evidence type="ECO:0000313" key="1">
    <source>
        <dbReference type="EMBL" id="MDQ0543255.1"/>
    </source>
</evidence>
<dbReference type="Proteomes" id="UP001223420">
    <property type="component" value="Unassembled WGS sequence"/>
</dbReference>
<comment type="caution">
    <text evidence="1">The sequence shown here is derived from an EMBL/GenBank/DDBJ whole genome shotgun (WGS) entry which is preliminary data.</text>
</comment>
<accession>A0AAJ1WWI3</accession>